<organism evidence="3 4">
    <name type="scientific">Exophiala xenobiotica</name>
    <dbReference type="NCBI Taxonomy" id="348802"/>
    <lineage>
        <taxon>Eukaryota</taxon>
        <taxon>Fungi</taxon>
        <taxon>Dikarya</taxon>
        <taxon>Ascomycota</taxon>
        <taxon>Pezizomycotina</taxon>
        <taxon>Eurotiomycetes</taxon>
        <taxon>Chaetothyriomycetidae</taxon>
        <taxon>Chaetothyriales</taxon>
        <taxon>Herpotrichiellaceae</taxon>
        <taxon>Exophiala</taxon>
    </lineage>
</organism>
<feature type="region of interest" description="Disordered" evidence="1">
    <location>
        <begin position="260"/>
        <end position="279"/>
    </location>
</feature>
<feature type="region of interest" description="Disordered" evidence="1">
    <location>
        <begin position="664"/>
        <end position="691"/>
    </location>
</feature>
<accession>A0A0D2F219</accession>
<feature type="compositionally biased region" description="Low complexity" evidence="1">
    <location>
        <begin position="541"/>
        <end position="566"/>
    </location>
</feature>
<dbReference type="AlphaFoldDB" id="A0A0D2F219"/>
<reference evidence="3 4" key="1">
    <citation type="submission" date="2015-01" db="EMBL/GenBank/DDBJ databases">
        <title>The Genome Sequence of Exophiala xenobiotica CBS118157.</title>
        <authorList>
            <consortium name="The Broad Institute Genomics Platform"/>
            <person name="Cuomo C."/>
            <person name="de Hoog S."/>
            <person name="Gorbushina A."/>
            <person name="Stielow B."/>
            <person name="Teixiera M."/>
            <person name="Abouelleil A."/>
            <person name="Chapman S.B."/>
            <person name="Priest M."/>
            <person name="Young S.K."/>
            <person name="Wortman J."/>
            <person name="Nusbaum C."/>
            <person name="Birren B."/>
        </authorList>
    </citation>
    <scope>NUCLEOTIDE SEQUENCE [LARGE SCALE GENOMIC DNA]</scope>
    <source>
        <strain evidence="3 4">CBS 118157</strain>
    </source>
</reference>
<name>A0A0D2F219_9EURO</name>
<dbReference type="RefSeq" id="XP_013321549.1">
    <property type="nucleotide sequence ID" value="XM_013466095.1"/>
</dbReference>
<sequence length="742" mass="76539">MESETSNYVHCRSSGRWRRKSSLLMLCLVAVLTTPGRCSRIGGTAVQVLPATEPSGPGLRTLTDSNTILHRSASAPADSIASIAGPSIVLPTTLATSEIWATFSFMDPGTITGVSSPADSLGGPTIASNSLDDTVVATSVRASTPLLPSMTASASSVNSWDTITQSASNAIQPHSAAMSSSSLPFPINQSTSAPSSTADLSFQAAAQILTIYTTTTLPASEPPVTSTTTVTEVSIDPLTNPNTTDFVSLASPTFAVSPLIDTSSPPSSTNPGTSISASLTAPTSTSTLWVTGTRTQTTYSNTTIVIETASPTVVLPMSTSSLRITNTQTHTTYVNTTIVIEAAALTMNQSASGIESRSTIGALSKITDPALLSSYQTIWRPTTFPDRPISIINGSLSSPCTRVDTVTVYATPTMATVMTHTVTVTGAQPQANLTSVYKPTTTGPVAGSPSLMGTVTNSYMSISSPTALSSLNFSSMVAGYRTGHGGSTPASSSSTKKATTTPPAPPPSSSSTRITQSTMGPSAAAASTATGVQQLAPLVQSPTPTGATTATNKNGTSSPAPDPAASLPGFAGAPTDRPLPVPATTSASLNFSAMVAGYRTPRLQATGAMSPRSLLIRAATSIAGPLNFDLILEENKAKKPSRTRTSTSTPDQTGTGILQVRDEHSTPSIGAGGQHASLTTKTETGPRAIPHRQNDARGYKVAEWLRKMSKLFTPTRPRETTFVTVPRTGRTEILMATTTQTL</sequence>
<gene>
    <name evidence="3" type="ORF">PV05_01139</name>
</gene>
<feature type="region of interest" description="Disordered" evidence="1">
    <location>
        <begin position="483"/>
        <end position="584"/>
    </location>
</feature>
<evidence type="ECO:0000313" key="3">
    <source>
        <dbReference type="EMBL" id="KIW60965.1"/>
    </source>
</evidence>
<evidence type="ECO:0000256" key="1">
    <source>
        <dbReference type="SAM" id="MobiDB-lite"/>
    </source>
</evidence>
<feature type="compositionally biased region" description="Low complexity" evidence="1">
    <location>
        <begin position="487"/>
        <end position="501"/>
    </location>
</feature>
<proteinExistence type="predicted"/>
<keyword evidence="2" id="KW-0732">Signal</keyword>
<dbReference type="OrthoDB" id="10481312at2759"/>
<feature type="compositionally biased region" description="Low complexity" evidence="1">
    <location>
        <begin position="262"/>
        <end position="279"/>
    </location>
</feature>
<dbReference type="EMBL" id="KN847317">
    <property type="protein sequence ID" value="KIW60965.1"/>
    <property type="molecule type" value="Genomic_DNA"/>
</dbReference>
<evidence type="ECO:0000313" key="4">
    <source>
        <dbReference type="Proteomes" id="UP000054342"/>
    </source>
</evidence>
<dbReference type="GeneID" id="25323047"/>
<dbReference type="Proteomes" id="UP000054342">
    <property type="component" value="Unassembled WGS sequence"/>
</dbReference>
<protein>
    <submittedName>
        <fullName evidence="3">Uncharacterized protein</fullName>
    </submittedName>
</protein>
<keyword evidence="4" id="KW-1185">Reference proteome</keyword>
<feature type="signal peptide" evidence="2">
    <location>
        <begin position="1"/>
        <end position="38"/>
    </location>
</feature>
<dbReference type="HOGENOM" id="CLU_374290_0_0_1"/>
<evidence type="ECO:0000256" key="2">
    <source>
        <dbReference type="SAM" id="SignalP"/>
    </source>
</evidence>
<feature type="chain" id="PRO_5002257253" evidence="2">
    <location>
        <begin position="39"/>
        <end position="742"/>
    </location>
</feature>